<dbReference type="CDD" id="cd13603">
    <property type="entry name" value="PBP2_TRAP_Siap_TeaA_like"/>
    <property type="match status" value="1"/>
</dbReference>
<dbReference type="RefSeq" id="WP_166228375.1">
    <property type="nucleotide sequence ID" value="NZ_CP049989.1"/>
</dbReference>
<evidence type="ECO:0000256" key="2">
    <source>
        <dbReference type="SAM" id="SignalP"/>
    </source>
</evidence>
<dbReference type="PANTHER" id="PTHR33376">
    <property type="match status" value="1"/>
</dbReference>
<dbReference type="Proteomes" id="UP000503162">
    <property type="component" value="Chromosome"/>
</dbReference>
<dbReference type="InterPro" id="IPR018389">
    <property type="entry name" value="DctP_fam"/>
</dbReference>
<gene>
    <name evidence="3" type="ORF">G9Q37_15015</name>
</gene>
<dbReference type="Gene3D" id="3.40.190.170">
    <property type="entry name" value="Bacterial extracellular solute-binding protein, family 7"/>
    <property type="match status" value="1"/>
</dbReference>
<dbReference type="GO" id="GO:0055085">
    <property type="term" value="P:transmembrane transport"/>
    <property type="evidence" value="ECO:0007669"/>
    <property type="project" value="InterPro"/>
</dbReference>
<organism evidence="3 4">
    <name type="scientific">Hydrogenophaga crocea</name>
    <dbReference type="NCBI Taxonomy" id="2716225"/>
    <lineage>
        <taxon>Bacteria</taxon>
        <taxon>Pseudomonadati</taxon>
        <taxon>Pseudomonadota</taxon>
        <taxon>Betaproteobacteria</taxon>
        <taxon>Burkholderiales</taxon>
        <taxon>Comamonadaceae</taxon>
        <taxon>Hydrogenophaga</taxon>
    </lineage>
</organism>
<feature type="signal peptide" evidence="2">
    <location>
        <begin position="1"/>
        <end position="25"/>
    </location>
</feature>
<feature type="chain" id="PRO_5026136620" evidence="2">
    <location>
        <begin position="26"/>
        <end position="329"/>
    </location>
</feature>
<evidence type="ECO:0000313" key="3">
    <source>
        <dbReference type="EMBL" id="QIM53372.1"/>
    </source>
</evidence>
<name>A0A6G8IJF5_9BURK</name>
<dbReference type="AlphaFoldDB" id="A0A6G8IJF5"/>
<proteinExistence type="predicted"/>
<reference evidence="3 4" key="1">
    <citation type="submission" date="2020-03" db="EMBL/GenBank/DDBJ databases">
        <title>Hydrogenophaga sp. nov. isolated from cyanobacterial mat.</title>
        <authorList>
            <person name="Thorat V."/>
            <person name="Kirdat K."/>
            <person name="Tiwarekar B."/>
            <person name="Costa E.D."/>
            <person name="Yadav A."/>
        </authorList>
    </citation>
    <scope>NUCLEOTIDE SEQUENCE [LARGE SCALE GENOMIC DNA]</scope>
    <source>
        <strain evidence="3 4">BA0156</strain>
    </source>
</reference>
<evidence type="ECO:0000313" key="4">
    <source>
        <dbReference type="Proteomes" id="UP000503162"/>
    </source>
</evidence>
<protein>
    <submittedName>
        <fullName evidence="3">TRAP transporter substrate-binding protein</fullName>
    </submittedName>
</protein>
<dbReference type="PANTHER" id="PTHR33376:SF4">
    <property type="entry name" value="SIALIC ACID-BINDING PERIPLASMIC PROTEIN SIAP"/>
    <property type="match status" value="1"/>
</dbReference>
<sequence length="329" mass="35773">MNRIRPLLAGIALAATCALSATAQAQPALRMAYVAPPPVWGPIADRFAKEVAERSNGELKVQSFGAGQLGSLPQNYAGLRTGQIDMMLADTGTLALAKGGKDFNALFAPYVFRDHAHFKAYMQSDTFRQMLAPVEQEAGFKYVGYVSDRAPRQLTTSNRKVLKPDDMKGLKVRVPETPAILEVMKAWGAAPTPVPAAELYLAMKQGLVDGQDNGFDAIAGAKYFEVQKYAMRIDYIQSGLMALMAADKWARLSPAQQKAMTEAAAATEKWASQMTWDVSAKSIDTLKANGMEIVEPDLAAFRKSADEASTKFDGQLWSKGTLEKIRAVK</sequence>
<dbReference type="InterPro" id="IPR038404">
    <property type="entry name" value="TRAP_DctP_sf"/>
</dbReference>
<dbReference type="EMBL" id="CP049989">
    <property type="protein sequence ID" value="QIM53372.1"/>
    <property type="molecule type" value="Genomic_DNA"/>
</dbReference>
<accession>A0A6G8IJF5</accession>
<keyword evidence="1 2" id="KW-0732">Signal</keyword>
<evidence type="ECO:0000256" key="1">
    <source>
        <dbReference type="ARBA" id="ARBA00022729"/>
    </source>
</evidence>
<keyword evidence="4" id="KW-1185">Reference proteome</keyword>
<dbReference type="Pfam" id="PF03480">
    <property type="entry name" value="DctP"/>
    <property type="match status" value="1"/>
</dbReference>
<dbReference type="NCBIfam" id="NF037995">
    <property type="entry name" value="TRAP_S1"/>
    <property type="match status" value="1"/>
</dbReference>
<dbReference type="KEGG" id="hcz:G9Q37_15015"/>